<feature type="chain" id="PRO_5040409152" evidence="1">
    <location>
        <begin position="33"/>
        <end position="114"/>
    </location>
</feature>
<gene>
    <name evidence="2" type="ORF">BGZ65_004846</name>
</gene>
<name>A0A9P6IYE1_9FUNG</name>
<protein>
    <submittedName>
        <fullName evidence="2">Uncharacterized protein</fullName>
    </submittedName>
</protein>
<evidence type="ECO:0000313" key="3">
    <source>
        <dbReference type="Proteomes" id="UP000749646"/>
    </source>
</evidence>
<evidence type="ECO:0000256" key="1">
    <source>
        <dbReference type="SAM" id="SignalP"/>
    </source>
</evidence>
<keyword evidence="1" id="KW-0732">Signal</keyword>
<proteinExistence type="predicted"/>
<feature type="non-terminal residue" evidence="2">
    <location>
        <position position="1"/>
    </location>
</feature>
<accession>A0A9P6IYE1</accession>
<keyword evidence="3" id="KW-1185">Reference proteome</keyword>
<evidence type="ECO:0000313" key="2">
    <source>
        <dbReference type="EMBL" id="KAF9953155.1"/>
    </source>
</evidence>
<feature type="signal peptide" evidence="1">
    <location>
        <begin position="1"/>
        <end position="32"/>
    </location>
</feature>
<sequence>MRVSAYSMTAGAVVLSATVLALPEWYKRGADAAKIFRCISNAIATAQLPSDCIIATAIDVGIFQRVDADDLNIDFTLPEPNVLTLSSSKLSAKLLSVPGISWPVAEATQHVNVV</sequence>
<comment type="caution">
    <text evidence="2">The sequence shown here is derived from an EMBL/GenBank/DDBJ whole genome shotgun (WGS) entry which is preliminary data.</text>
</comment>
<dbReference type="AlphaFoldDB" id="A0A9P6IYE1"/>
<dbReference type="OrthoDB" id="2394524at2759"/>
<dbReference type="EMBL" id="JAAAHW010006930">
    <property type="protein sequence ID" value="KAF9953155.1"/>
    <property type="molecule type" value="Genomic_DNA"/>
</dbReference>
<dbReference type="Proteomes" id="UP000749646">
    <property type="component" value="Unassembled WGS sequence"/>
</dbReference>
<reference evidence="2" key="1">
    <citation type="journal article" date="2020" name="Fungal Divers.">
        <title>Resolving the Mortierellaceae phylogeny through synthesis of multi-gene phylogenetics and phylogenomics.</title>
        <authorList>
            <person name="Vandepol N."/>
            <person name="Liber J."/>
            <person name="Desiro A."/>
            <person name="Na H."/>
            <person name="Kennedy M."/>
            <person name="Barry K."/>
            <person name="Grigoriev I.V."/>
            <person name="Miller A.N."/>
            <person name="O'Donnell K."/>
            <person name="Stajich J.E."/>
            <person name="Bonito G."/>
        </authorList>
    </citation>
    <scope>NUCLEOTIDE SEQUENCE</scope>
    <source>
        <strain evidence="2">MES-2147</strain>
    </source>
</reference>
<organism evidence="2 3">
    <name type="scientific">Modicella reniformis</name>
    <dbReference type="NCBI Taxonomy" id="1440133"/>
    <lineage>
        <taxon>Eukaryota</taxon>
        <taxon>Fungi</taxon>
        <taxon>Fungi incertae sedis</taxon>
        <taxon>Mucoromycota</taxon>
        <taxon>Mortierellomycotina</taxon>
        <taxon>Mortierellomycetes</taxon>
        <taxon>Mortierellales</taxon>
        <taxon>Mortierellaceae</taxon>
        <taxon>Modicella</taxon>
    </lineage>
</organism>